<dbReference type="STRING" id="1121362.A605_05035"/>
<name>M1NKV6_9CORY</name>
<keyword evidence="2" id="KW-1185">Reference proteome</keyword>
<gene>
    <name evidence="1" type="ORF">A605_05035</name>
</gene>
<sequence length="176" mass="19504">MTWSLALIVVVMLVSVAFTGLCTYNPGRPENGPVQEVDPVPFMSMEARAMNFPVRLPENPEGWIPNSARRTHIDDTPAPVVGWVTADTGYIQMTQTGESMDDAVRGYDADYRELERTENVDGHQVEVYSSEENDVRDLWITDLGDVRILFSGAGTDEEFHTIIDAAVNTEPLPSEG</sequence>
<reference evidence="1 2" key="1">
    <citation type="journal article" date="2012" name="Stand. Genomic Sci.">
        <title>Genome sequence of the halotolerant bacterium Corynebacterium halotolerans type strain YIM 70093(T) (= DSM 44683(T)).</title>
        <authorList>
            <person name="Ruckert C."/>
            <person name="Albersmeier A."/>
            <person name="Al-Dilaimi A."/>
            <person name="Niehaus K."/>
            <person name="Szczepanowski R."/>
            <person name="Kalinowski J."/>
        </authorList>
    </citation>
    <scope>NUCLEOTIDE SEQUENCE [LARGE SCALE GENOMIC DNA]</scope>
    <source>
        <strain evidence="1">YIM 70093</strain>
    </source>
</reference>
<accession>M1NKV6</accession>
<dbReference type="KEGG" id="chn:A605_05035"/>
<evidence type="ECO:0000313" key="2">
    <source>
        <dbReference type="Proteomes" id="UP000011723"/>
    </source>
</evidence>
<dbReference type="Proteomes" id="UP000011723">
    <property type="component" value="Chromosome"/>
</dbReference>
<organism evidence="1 2">
    <name type="scientific">Corynebacterium halotolerans YIM 70093 = DSM 44683</name>
    <dbReference type="NCBI Taxonomy" id="1121362"/>
    <lineage>
        <taxon>Bacteria</taxon>
        <taxon>Bacillati</taxon>
        <taxon>Actinomycetota</taxon>
        <taxon>Actinomycetes</taxon>
        <taxon>Mycobacteriales</taxon>
        <taxon>Corynebacteriaceae</taxon>
        <taxon>Corynebacterium</taxon>
    </lineage>
</organism>
<dbReference type="Pfam" id="PF14030">
    <property type="entry name" value="DUF4245"/>
    <property type="match status" value="1"/>
</dbReference>
<protein>
    <recommendedName>
        <fullName evidence="3">DUF4245 domain-containing protein</fullName>
    </recommendedName>
</protein>
<dbReference type="EMBL" id="CP003697">
    <property type="protein sequence ID" value="AGF72013.1"/>
    <property type="molecule type" value="Genomic_DNA"/>
</dbReference>
<dbReference type="AlphaFoldDB" id="M1NKV6"/>
<dbReference type="eggNOG" id="ENOG50330AZ">
    <property type="taxonomic scope" value="Bacteria"/>
</dbReference>
<evidence type="ECO:0008006" key="3">
    <source>
        <dbReference type="Google" id="ProtNLM"/>
    </source>
</evidence>
<evidence type="ECO:0000313" key="1">
    <source>
        <dbReference type="EMBL" id="AGF72013.1"/>
    </source>
</evidence>
<dbReference type="HOGENOM" id="CLU_095244_0_1_11"/>
<dbReference type="PATRIC" id="fig|1121362.3.peg.1012"/>
<dbReference type="InterPro" id="IPR025339">
    <property type="entry name" value="DUF4245"/>
</dbReference>
<proteinExistence type="predicted"/>